<evidence type="ECO:0000313" key="3">
    <source>
        <dbReference type="Proteomes" id="UP000002412"/>
    </source>
</evidence>
<accession>A0A0U1QVC0</accession>
<proteinExistence type="predicted"/>
<evidence type="ECO:0000313" key="2">
    <source>
        <dbReference type="EMBL" id="ABS46435.1"/>
    </source>
</evidence>
<dbReference type="AlphaFoldDB" id="A0A0U1QVC0"/>
<dbReference type="HOGENOM" id="CLU_3207233_0_0_6"/>
<dbReference type="EMBL" id="CP000720">
    <property type="protein sequence ID" value="ABS46435.1"/>
    <property type="molecule type" value="Genomic_DNA"/>
</dbReference>
<keyword evidence="1" id="KW-0812">Transmembrane</keyword>
<keyword evidence="1" id="KW-1133">Transmembrane helix</keyword>
<evidence type="ECO:0000256" key="1">
    <source>
        <dbReference type="SAM" id="Phobius"/>
    </source>
</evidence>
<organism evidence="2 3">
    <name type="scientific">Yersinia pseudotuberculosis serotype O:1b (strain IP 31758)</name>
    <dbReference type="NCBI Taxonomy" id="349747"/>
    <lineage>
        <taxon>Bacteria</taxon>
        <taxon>Pseudomonadati</taxon>
        <taxon>Pseudomonadota</taxon>
        <taxon>Gammaproteobacteria</taxon>
        <taxon>Enterobacterales</taxon>
        <taxon>Yersiniaceae</taxon>
        <taxon>Yersinia</taxon>
    </lineage>
</organism>
<feature type="transmembrane region" description="Helical" evidence="1">
    <location>
        <begin position="16"/>
        <end position="34"/>
    </location>
</feature>
<reference evidence="2 3" key="1">
    <citation type="journal article" date="2007" name="PLoS Genet.">
        <title>The complete genome sequence of Yersinia pseudotuberculosis IP31758, the causative agent of Far East scarlet-like fever.</title>
        <authorList>
            <person name="Eppinger M."/>
            <person name="Rosovitz M.J."/>
            <person name="Fricke W.F."/>
            <person name="Rasko D.A."/>
            <person name="Kokorina G."/>
            <person name="Fayolle C."/>
            <person name="Lindler L.E."/>
            <person name="Carniel E."/>
            <person name="Ravel J."/>
        </authorList>
    </citation>
    <scope>NUCLEOTIDE SEQUENCE [LARGE SCALE GENOMIC DNA]</scope>
    <source>
        <strain evidence="2 3">IP 31758</strain>
    </source>
</reference>
<name>A0A0U1QVC0_YERP3</name>
<dbReference type="KEGG" id="ypi:YpsIP31758_0569"/>
<protein>
    <submittedName>
        <fullName evidence="2">Uncharacterized protein</fullName>
    </submittedName>
</protein>
<keyword evidence="1" id="KW-0472">Membrane</keyword>
<sequence length="45" mass="5327">MPRPLSLYINLCYPSFVFPSNLLNIFIMVIRLFNEKKARNVLLKV</sequence>
<gene>
    <name evidence="2" type="ordered locus">YpsIP31758_0569</name>
</gene>
<dbReference type="Proteomes" id="UP000002412">
    <property type="component" value="Chromosome"/>
</dbReference>